<dbReference type="OrthoDB" id="9758297at2"/>
<dbReference type="Gene3D" id="3.30.2090.10">
    <property type="entry name" value="Multidrug efflux transporter AcrB TolC docking domain, DN and DC subdomains"/>
    <property type="match status" value="2"/>
</dbReference>
<feature type="transmembrane region" description="Helical" evidence="1">
    <location>
        <begin position="539"/>
        <end position="557"/>
    </location>
</feature>
<name>F9UHH4_9GAMM</name>
<feature type="transmembrane region" description="Helical" evidence="1">
    <location>
        <begin position="434"/>
        <end position="454"/>
    </location>
</feature>
<dbReference type="SUPFAM" id="SSF82693">
    <property type="entry name" value="Multidrug efflux transporter AcrB pore domain, PN1, PN2, PC1 and PC2 subdomains"/>
    <property type="match status" value="2"/>
</dbReference>
<feature type="transmembrane region" description="Helical" evidence="1">
    <location>
        <begin position="337"/>
        <end position="356"/>
    </location>
</feature>
<dbReference type="Gene3D" id="3.30.70.1320">
    <property type="entry name" value="Multidrug efflux transporter AcrB pore domain like"/>
    <property type="match status" value="1"/>
</dbReference>
<feature type="transmembrane region" description="Helical" evidence="1">
    <location>
        <begin position="466"/>
        <end position="488"/>
    </location>
</feature>
<keyword evidence="1" id="KW-0812">Transmembrane</keyword>
<dbReference type="SUPFAM" id="SSF82714">
    <property type="entry name" value="Multidrug efflux transporter AcrB TolC docking domain, DN and DC subdomains"/>
    <property type="match status" value="2"/>
</dbReference>
<feature type="transmembrane region" description="Helical" evidence="1">
    <location>
        <begin position="904"/>
        <end position="926"/>
    </location>
</feature>
<feature type="transmembrane region" description="Helical" evidence="1">
    <location>
        <begin position="946"/>
        <end position="966"/>
    </location>
</feature>
<feature type="transmembrane region" description="Helical" evidence="1">
    <location>
        <begin position="1026"/>
        <end position="1050"/>
    </location>
</feature>
<dbReference type="PANTHER" id="PTHR32063">
    <property type="match status" value="1"/>
</dbReference>
<dbReference type="SUPFAM" id="SSF82866">
    <property type="entry name" value="Multidrug efflux transporter AcrB transmembrane domain"/>
    <property type="match status" value="2"/>
</dbReference>
<dbReference type="GO" id="GO:0005886">
    <property type="term" value="C:plasma membrane"/>
    <property type="evidence" value="ECO:0007669"/>
    <property type="project" value="TreeGrafter"/>
</dbReference>
<sequence length="1066" mass="115164">MFSRIIRHGTLVAVITLILAILGTAAALRIPVQMIPDLETRTVTVETRWPGATPQDIEKEILIEQERYLRNVPNLTRMISSASFGASEIELEFPFGVDITEALIQINNALSQVSDYPRNVDEPRIVAASFSANAFMYFRISTLIGNPRELDIDLMRDFVEDRVRPRMESVPGVSEVTVGGGAERQIQITVDELKLAQRGLSLLDLRDAITARNRDVSGGEIDSGKRSYLLRTLGRFEDLEELEQLVVSRTGDSVVRLSDVASVRQDHSRIRALSFVNGQRVLGLQVRRESGSNVIDIKRAMLKEVDAINREVLEPAGLRLELTSDDARYVEASVANVRNNLAIGAVFASLVLFLFLRSSRATLVAVIGIPLCTIAAFMGLLLAGRTINVISLAGIAFAIGMTVDNSIVVLENIERHRRLGLNRFDSALKGVQEVWPAVLASTMTTILVFLPILFIEQEAGQLYSDVAIAISAAILASMLVAITLIPTLSARMGFGVRETAADGSGNAPFEGRAGGWAGGWVGGIVGGVRWLVGSAVRRSLTILVTVALSLWIILTLTPPAEYLPEGEEPKTFASMNAPPGYNLSEMEAIAKQIEGHFLPHVGAESDAFDAGEVSVPPIAFLNMQVRPTNVRIIAETIDPLHIEPLMDEITGFYEQFPGMRSFAAKGSIISSNDGGTRSINLDISGADLVSVYRSANAAYERAREIFDNPRIQTQPPTLSLAQPSIQVRPDWNRVAELGLDTEAIGFTIAALTEGAYLDDFFLDDDKIDIYLYGSQGREPRLDELPHVMIHTPGGATLPLSGLATIEEAVDAGTVRRVDGRRTVTLNVIPPDDVPLETGVERVKEDLLGAMRSSGELSSDVSVEISGASDQLDATRDALSGNFLIALVIIYLVLVAIFAHWGFPLLIMTAIPLGIAGGIVGLALLNLVGSLLPTIGLMPLSQPFDMITMLGFLILMGTVVNNPILVVDQARQNLRQEGVSVVDAVVDAVQTRLRPIAMTTLTTICGLSPLVLLPGEGTELYRGVGVIVLFGLMGAATVTVTFLPALTVVVLSWGEKRATRSDLPLSN</sequence>
<feature type="transmembrane region" description="Helical" evidence="1">
    <location>
        <begin position="363"/>
        <end position="383"/>
    </location>
</feature>
<dbReference type="Pfam" id="PF00873">
    <property type="entry name" value="ACR_tran"/>
    <property type="match status" value="1"/>
</dbReference>
<protein>
    <submittedName>
        <fullName evidence="2">Acriflavin resistance protein</fullName>
    </submittedName>
</protein>
<evidence type="ECO:0000313" key="3">
    <source>
        <dbReference type="Proteomes" id="UP000005459"/>
    </source>
</evidence>
<reference evidence="2 3" key="1">
    <citation type="submission" date="2011-06" db="EMBL/GenBank/DDBJ databases">
        <title>The draft genome of Thiocapsa marina 5811.</title>
        <authorList>
            <consortium name="US DOE Joint Genome Institute (JGI-PGF)"/>
            <person name="Lucas S."/>
            <person name="Han J."/>
            <person name="Cheng J.-F."/>
            <person name="Goodwin L."/>
            <person name="Pitluck S."/>
            <person name="Peters L."/>
            <person name="Land M.L."/>
            <person name="Hauser L."/>
            <person name="Vogl K."/>
            <person name="Liu Z."/>
            <person name="Imhoff J."/>
            <person name="Thiel V."/>
            <person name="Frigaard N.-U."/>
            <person name="Bryant D."/>
            <person name="Woyke T.J."/>
        </authorList>
    </citation>
    <scope>NUCLEOTIDE SEQUENCE [LARGE SCALE GENOMIC DNA]</scope>
    <source>
        <strain evidence="2 3">5811</strain>
    </source>
</reference>
<dbReference type="Gene3D" id="3.30.70.1430">
    <property type="entry name" value="Multidrug efflux transporter AcrB pore domain"/>
    <property type="match status" value="2"/>
</dbReference>
<accession>F9UHH4</accession>
<feature type="transmembrane region" description="Helical" evidence="1">
    <location>
        <begin position="878"/>
        <end position="897"/>
    </location>
</feature>
<dbReference type="Gene3D" id="3.30.70.1440">
    <property type="entry name" value="Multidrug efflux transporter AcrB pore domain"/>
    <property type="match status" value="1"/>
</dbReference>
<dbReference type="GO" id="GO:0042910">
    <property type="term" value="F:xenobiotic transmembrane transporter activity"/>
    <property type="evidence" value="ECO:0007669"/>
    <property type="project" value="TreeGrafter"/>
</dbReference>
<keyword evidence="3" id="KW-1185">Reference proteome</keyword>
<evidence type="ECO:0000256" key="1">
    <source>
        <dbReference type="SAM" id="Phobius"/>
    </source>
</evidence>
<dbReference type="PATRIC" id="fig|768671.3.peg.4616"/>
<dbReference type="Proteomes" id="UP000005459">
    <property type="component" value="Unassembled WGS sequence"/>
</dbReference>
<proteinExistence type="predicted"/>
<keyword evidence="1" id="KW-0472">Membrane</keyword>
<dbReference type="RefSeq" id="WP_007195249.1">
    <property type="nucleotide sequence ID" value="NZ_AFWV01000019.1"/>
</dbReference>
<feature type="transmembrane region" description="Helical" evidence="1">
    <location>
        <begin position="389"/>
        <end position="413"/>
    </location>
</feature>
<dbReference type="PRINTS" id="PR00702">
    <property type="entry name" value="ACRIFLAVINRP"/>
</dbReference>
<gene>
    <name evidence="2" type="ORF">ThimaDRAFT_4377</name>
</gene>
<dbReference type="EMBL" id="AFWV01000019">
    <property type="protein sequence ID" value="EGV16283.1"/>
    <property type="molecule type" value="Genomic_DNA"/>
</dbReference>
<dbReference type="AlphaFoldDB" id="F9UHH4"/>
<dbReference type="eggNOG" id="COG0841">
    <property type="taxonomic scope" value="Bacteria"/>
</dbReference>
<dbReference type="STRING" id="768671.ThimaDRAFT_4377"/>
<dbReference type="InterPro" id="IPR001036">
    <property type="entry name" value="Acrflvin-R"/>
</dbReference>
<dbReference type="InterPro" id="IPR027463">
    <property type="entry name" value="AcrB_DN_DC_subdom"/>
</dbReference>
<organism evidence="2 3">
    <name type="scientific">Thiocapsa marina 5811</name>
    <dbReference type="NCBI Taxonomy" id="768671"/>
    <lineage>
        <taxon>Bacteria</taxon>
        <taxon>Pseudomonadati</taxon>
        <taxon>Pseudomonadota</taxon>
        <taxon>Gammaproteobacteria</taxon>
        <taxon>Chromatiales</taxon>
        <taxon>Chromatiaceae</taxon>
        <taxon>Thiocapsa</taxon>
    </lineage>
</organism>
<feature type="transmembrane region" description="Helical" evidence="1">
    <location>
        <begin position="995"/>
        <end position="1014"/>
    </location>
</feature>
<keyword evidence="1" id="KW-1133">Transmembrane helix</keyword>
<evidence type="ECO:0000313" key="2">
    <source>
        <dbReference type="EMBL" id="EGV16283.1"/>
    </source>
</evidence>
<dbReference type="Gene3D" id="1.20.1640.10">
    <property type="entry name" value="Multidrug efflux transporter AcrB transmembrane domain"/>
    <property type="match status" value="2"/>
</dbReference>
<dbReference type="PANTHER" id="PTHR32063:SF0">
    <property type="entry name" value="SWARMING MOTILITY PROTEIN SWRC"/>
    <property type="match status" value="1"/>
</dbReference>